<dbReference type="Pfam" id="PF19580">
    <property type="entry name" value="Exo_endo_phos_3"/>
    <property type="match status" value="1"/>
</dbReference>
<feature type="domain" description="Endonuclease/exonuclease/phosphatase" evidence="2">
    <location>
        <begin position="32"/>
        <end position="345"/>
    </location>
</feature>
<protein>
    <recommendedName>
        <fullName evidence="2">Endonuclease/exonuclease/phosphatase domain-containing protein</fullName>
    </recommendedName>
</protein>
<gene>
    <name evidence="3" type="ORF">B0I18_1011318</name>
</gene>
<name>A0A2P8DD53_9BACT</name>
<dbReference type="PANTHER" id="PTHR42834">
    <property type="entry name" value="ENDONUCLEASE/EXONUCLEASE/PHOSPHATASE FAMILY PROTEIN (AFU_ORTHOLOGUE AFUA_3G09210)"/>
    <property type="match status" value="1"/>
</dbReference>
<keyword evidence="1" id="KW-0732">Signal</keyword>
<dbReference type="OrthoDB" id="9802724at2"/>
<dbReference type="PANTHER" id="PTHR42834:SF1">
    <property type="entry name" value="ENDONUCLEASE_EXONUCLEASE_PHOSPHATASE FAMILY PROTEIN (AFU_ORTHOLOGUE AFUA_3G09210)"/>
    <property type="match status" value="1"/>
</dbReference>
<sequence>MRFTPSAAIIGCSLLFSFHGAFAQKKDYQINAIAFYNLENLFDTVDDPEKIDEEFTPTGSYHYTPAIYAQKLHNMATVLSQIATEKVPDGPALIGVAEIENAKVLQDLIAQPELKDRKLRYVHFESPDVRGIDVGMLYNPRYFKVLQAESLPIDITENGRKEYTRDILYVAGLLNGDTLHVMVGHWPSRRGGEAASKWKREKAASVCKTKADKIRAVNPDARIVVMGDLNDDPISPSVAVTLGATDRETAIKKNSFFNPWIAYYKKGIGTLGYNDSWNLFDQIMLSPAFLKDDTGGWNFYKAEIFNKSFLRSQFGQYKGYPHRSFSGSTWINGYSDHFPTYIYLIRQINKES</sequence>
<dbReference type="GO" id="GO:0003824">
    <property type="term" value="F:catalytic activity"/>
    <property type="evidence" value="ECO:0007669"/>
    <property type="project" value="InterPro"/>
</dbReference>
<feature type="chain" id="PRO_5015175474" description="Endonuclease/exonuclease/phosphatase domain-containing protein" evidence="1">
    <location>
        <begin position="24"/>
        <end position="352"/>
    </location>
</feature>
<proteinExistence type="predicted"/>
<keyword evidence="4" id="KW-1185">Reference proteome</keyword>
<dbReference type="InterPro" id="IPR036691">
    <property type="entry name" value="Endo/exonu/phosph_ase_sf"/>
</dbReference>
<feature type="signal peptide" evidence="1">
    <location>
        <begin position="1"/>
        <end position="23"/>
    </location>
</feature>
<organism evidence="3 4">
    <name type="scientific">Taibaiella chishuiensis</name>
    <dbReference type="NCBI Taxonomy" id="1434707"/>
    <lineage>
        <taxon>Bacteria</taxon>
        <taxon>Pseudomonadati</taxon>
        <taxon>Bacteroidota</taxon>
        <taxon>Chitinophagia</taxon>
        <taxon>Chitinophagales</taxon>
        <taxon>Chitinophagaceae</taxon>
        <taxon>Taibaiella</taxon>
    </lineage>
</organism>
<dbReference type="Proteomes" id="UP000240572">
    <property type="component" value="Unassembled WGS sequence"/>
</dbReference>
<dbReference type="InterPro" id="IPR005135">
    <property type="entry name" value="Endo/exonuclease/phosphatase"/>
</dbReference>
<reference evidence="3 4" key="1">
    <citation type="submission" date="2018-03" db="EMBL/GenBank/DDBJ databases">
        <title>Genomic Encyclopedia of Type Strains, Phase III (KMG-III): the genomes of soil and plant-associated and newly described type strains.</title>
        <authorList>
            <person name="Whitman W."/>
        </authorList>
    </citation>
    <scope>NUCLEOTIDE SEQUENCE [LARGE SCALE GENOMIC DNA]</scope>
    <source>
        <strain evidence="3 4">CGMCC 1.12700</strain>
    </source>
</reference>
<dbReference type="SUPFAM" id="SSF56219">
    <property type="entry name" value="DNase I-like"/>
    <property type="match status" value="1"/>
</dbReference>
<dbReference type="EMBL" id="PYGD01000001">
    <property type="protein sequence ID" value="PSK95153.1"/>
    <property type="molecule type" value="Genomic_DNA"/>
</dbReference>
<evidence type="ECO:0000259" key="2">
    <source>
        <dbReference type="Pfam" id="PF19580"/>
    </source>
</evidence>
<evidence type="ECO:0000313" key="3">
    <source>
        <dbReference type="EMBL" id="PSK95153.1"/>
    </source>
</evidence>
<dbReference type="AlphaFoldDB" id="A0A2P8DD53"/>
<dbReference type="RefSeq" id="WP_106521824.1">
    <property type="nucleotide sequence ID" value="NZ_PYGD01000001.1"/>
</dbReference>
<evidence type="ECO:0000256" key="1">
    <source>
        <dbReference type="SAM" id="SignalP"/>
    </source>
</evidence>
<accession>A0A2P8DD53</accession>
<comment type="caution">
    <text evidence="3">The sequence shown here is derived from an EMBL/GenBank/DDBJ whole genome shotgun (WGS) entry which is preliminary data.</text>
</comment>
<evidence type="ECO:0000313" key="4">
    <source>
        <dbReference type="Proteomes" id="UP000240572"/>
    </source>
</evidence>
<dbReference type="Gene3D" id="3.60.10.10">
    <property type="entry name" value="Endonuclease/exonuclease/phosphatase"/>
    <property type="match status" value="1"/>
</dbReference>